<protein>
    <submittedName>
        <fullName evidence="2">Uncharacterized protein</fullName>
    </submittedName>
</protein>
<dbReference type="AlphaFoldDB" id="A0A931MJP9"/>
<evidence type="ECO:0000256" key="1">
    <source>
        <dbReference type="SAM" id="SignalP"/>
    </source>
</evidence>
<dbReference type="Proteomes" id="UP000617634">
    <property type="component" value="Unassembled WGS sequence"/>
</dbReference>
<proteinExistence type="predicted"/>
<feature type="chain" id="PRO_5038117789" evidence="1">
    <location>
        <begin position="37"/>
        <end position="68"/>
    </location>
</feature>
<reference evidence="2" key="1">
    <citation type="submission" date="2020-11" db="EMBL/GenBank/DDBJ databases">
        <title>Novosphingobium aureum sp. nov., a marine bacterium isolated from sediment of a salt flat.</title>
        <authorList>
            <person name="Yoo Y."/>
            <person name="Kim J.-J."/>
        </authorList>
    </citation>
    <scope>NUCLEOTIDE SEQUENCE</scope>
    <source>
        <strain evidence="2">YJ-S2-02</strain>
    </source>
</reference>
<gene>
    <name evidence="2" type="ORF">I5E68_01650</name>
</gene>
<dbReference type="RefSeq" id="WP_197160141.1">
    <property type="nucleotide sequence ID" value="NZ_JADZGI010000001.1"/>
</dbReference>
<comment type="caution">
    <text evidence="2">The sequence shown here is derived from an EMBL/GenBank/DDBJ whole genome shotgun (WGS) entry which is preliminary data.</text>
</comment>
<feature type="signal peptide" evidence="1">
    <location>
        <begin position="1"/>
        <end position="36"/>
    </location>
</feature>
<evidence type="ECO:0000313" key="2">
    <source>
        <dbReference type="EMBL" id="MBH0111654.1"/>
    </source>
</evidence>
<accession>A0A931MJP9</accession>
<name>A0A931MJP9_9SPHN</name>
<sequence length="68" mass="7177">MIVMDTARTRRPVAAMLSLALVATFWIPTLSSPASAETFATDGPMAGPTAVDRRMTIEVTGVVAPILM</sequence>
<keyword evidence="3" id="KW-1185">Reference proteome</keyword>
<evidence type="ECO:0000313" key="3">
    <source>
        <dbReference type="Proteomes" id="UP000617634"/>
    </source>
</evidence>
<dbReference type="EMBL" id="JADZGI010000001">
    <property type="protein sequence ID" value="MBH0111654.1"/>
    <property type="molecule type" value="Genomic_DNA"/>
</dbReference>
<keyword evidence="1" id="KW-0732">Signal</keyword>
<organism evidence="2 3">
    <name type="scientific">Novosphingobium aureum</name>
    <dbReference type="NCBI Taxonomy" id="2792964"/>
    <lineage>
        <taxon>Bacteria</taxon>
        <taxon>Pseudomonadati</taxon>
        <taxon>Pseudomonadota</taxon>
        <taxon>Alphaproteobacteria</taxon>
        <taxon>Sphingomonadales</taxon>
        <taxon>Sphingomonadaceae</taxon>
        <taxon>Novosphingobium</taxon>
    </lineage>
</organism>